<gene>
    <name evidence="7" type="primary">sppA</name>
    <name evidence="7" type="ORF">D5366_00690</name>
</gene>
<dbReference type="InterPro" id="IPR004635">
    <property type="entry name" value="Pept_S49_SppA"/>
</dbReference>
<dbReference type="Proteomes" id="UP000317214">
    <property type="component" value="Chromosome"/>
</dbReference>
<evidence type="ECO:0000313" key="8">
    <source>
        <dbReference type="Proteomes" id="UP000317214"/>
    </source>
</evidence>
<dbReference type="NCBIfam" id="TIGR00706">
    <property type="entry name" value="SppA_dom"/>
    <property type="match status" value="1"/>
</dbReference>
<dbReference type="GO" id="GO:0008236">
    <property type="term" value="F:serine-type peptidase activity"/>
    <property type="evidence" value="ECO:0007669"/>
    <property type="project" value="UniProtKB-KW"/>
</dbReference>
<sequence length="317" mass="34222">MNNDAEKRIMLALQRRRLLRWRIGAVLSFIFAFGVLVLPTSIKHKSTISTPHIARITIDGIIGDNVSLQERAIYHAAKDESVTGLLVIVNSPGGAVTGGERLHNAIERFASKKPVAVSMGGLGASAAYMLSAPAQHIVAMPSTLTGSIGVILERYDFSPLLGRLGVSNGSIISGDMKNQTDPSVALSPGGRDMLQGIVHDLFDQFVTMVAQGRHMTVEKVKSLADGRPYTGRQALALGLVDELGTEKNARDWLKHRLNITSATYPVCDIAKKENARKFFGIPYKAVIGTFLGESAARRFEMASTIDTLDGPVAILSW</sequence>
<feature type="domain" description="Peptidase S49" evidence="6">
    <location>
        <begin position="109"/>
        <end position="258"/>
    </location>
</feature>
<accession>A0A4Y6V1Z3</accession>
<dbReference type="OrthoDB" id="9764363at2"/>
<evidence type="ECO:0000313" key="7">
    <source>
        <dbReference type="EMBL" id="QDH24023.1"/>
    </source>
</evidence>
<dbReference type="InterPro" id="IPR002142">
    <property type="entry name" value="Peptidase_S49"/>
</dbReference>
<proteinExistence type="inferred from homology"/>
<comment type="similarity">
    <text evidence="1">Belongs to the peptidase S49 family.</text>
</comment>
<protein>
    <submittedName>
        <fullName evidence="7">Signal peptide peptidase SppA</fullName>
    </submittedName>
</protein>
<evidence type="ECO:0000259" key="6">
    <source>
        <dbReference type="Pfam" id="PF01343"/>
    </source>
</evidence>
<dbReference type="GO" id="GO:0006508">
    <property type="term" value="P:proteolysis"/>
    <property type="evidence" value="ECO:0007669"/>
    <property type="project" value="UniProtKB-KW"/>
</dbReference>
<dbReference type="Gene3D" id="3.90.226.10">
    <property type="entry name" value="2-enoyl-CoA Hydratase, Chain A, domain 1"/>
    <property type="match status" value="1"/>
</dbReference>
<evidence type="ECO:0000256" key="3">
    <source>
        <dbReference type="ARBA" id="ARBA00022801"/>
    </source>
</evidence>
<dbReference type="SUPFAM" id="SSF52096">
    <property type="entry name" value="ClpP/crotonase"/>
    <property type="match status" value="1"/>
</dbReference>
<dbReference type="Gene3D" id="6.20.330.10">
    <property type="match status" value="1"/>
</dbReference>
<dbReference type="PANTHER" id="PTHR42987">
    <property type="entry name" value="PEPTIDASE S49"/>
    <property type="match status" value="1"/>
</dbReference>
<feature type="transmembrane region" description="Helical" evidence="5">
    <location>
        <begin position="21"/>
        <end position="42"/>
    </location>
</feature>
<dbReference type="InterPro" id="IPR047272">
    <property type="entry name" value="S49_SppA_C"/>
</dbReference>
<organism evidence="7 8">
    <name type="scientific">Neokomagataea tanensis</name>
    <dbReference type="NCBI Taxonomy" id="661191"/>
    <lineage>
        <taxon>Bacteria</taxon>
        <taxon>Pseudomonadati</taxon>
        <taxon>Pseudomonadota</taxon>
        <taxon>Alphaproteobacteria</taxon>
        <taxon>Acetobacterales</taxon>
        <taxon>Acetobacteraceae</taxon>
        <taxon>Neokomagataea</taxon>
    </lineage>
</organism>
<evidence type="ECO:0000256" key="1">
    <source>
        <dbReference type="ARBA" id="ARBA00008683"/>
    </source>
</evidence>
<dbReference type="Pfam" id="PF01343">
    <property type="entry name" value="Peptidase_S49"/>
    <property type="match status" value="1"/>
</dbReference>
<evidence type="ECO:0000256" key="4">
    <source>
        <dbReference type="ARBA" id="ARBA00022825"/>
    </source>
</evidence>
<reference evidence="7 8" key="1">
    <citation type="submission" date="2018-09" db="EMBL/GenBank/DDBJ databases">
        <title>The complete genome sequence of Neokomagataea tanensis NBRC 106556(T).</title>
        <authorList>
            <person name="Chua K.-O."/>
            <person name="See-Too W.-S."/>
            <person name="Hong K.-W."/>
            <person name="Yin W.-F."/>
            <person name="Chan K.-G."/>
        </authorList>
    </citation>
    <scope>NUCLEOTIDE SEQUENCE [LARGE SCALE GENOMIC DNA]</scope>
    <source>
        <strain evidence="8">AH13 \ NBRC 106556</strain>
    </source>
</reference>
<dbReference type="PANTHER" id="PTHR42987:SF4">
    <property type="entry name" value="PROTEASE SOHB-RELATED"/>
    <property type="match status" value="1"/>
</dbReference>
<keyword evidence="3" id="KW-0378">Hydrolase</keyword>
<dbReference type="RefSeq" id="WP_141491860.1">
    <property type="nucleotide sequence ID" value="NZ_CP032485.1"/>
</dbReference>
<keyword evidence="5" id="KW-1133">Transmembrane helix</keyword>
<dbReference type="EMBL" id="CP032485">
    <property type="protein sequence ID" value="QDH24023.1"/>
    <property type="molecule type" value="Genomic_DNA"/>
</dbReference>
<keyword evidence="4" id="KW-0720">Serine protease</keyword>
<keyword evidence="5" id="KW-0812">Transmembrane</keyword>
<dbReference type="InterPro" id="IPR029045">
    <property type="entry name" value="ClpP/crotonase-like_dom_sf"/>
</dbReference>
<dbReference type="CDD" id="cd07023">
    <property type="entry name" value="S49_Sppa_N_C"/>
    <property type="match status" value="1"/>
</dbReference>
<evidence type="ECO:0000256" key="2">
    <source>
        <dbReference type="ARBA" id="ARBA00022670"/>
    </source>
</evidence>
<keyword evidence="8" id="KW-1185">Reference proteome</keyword>
<keyword evidence="5" id="KW-0472">Membrane</keyword>
<evidence type="ECO:0000256" key="5">
    <source>
        <dbReference type="SAM" id="Phobius"/>
    </source>
</evidence>
<dbReference type="KEGG" id="ntn:D5366_00690"/>
<dbReference type="AlphaFoldDB" id="A0A4Y6V1Z3"/>
<keyword evidence="2" id="KW-0645">Protease</keyword>
<name>A0A4Y6V1Z3_9PROT</name>